<dbReference type="SUPFAM" id="SSF52833">
    <property type="entry name" value="Thioredoxin-like"/>
    <property type="match status" value="1"/>
</dbReference>
<evidence type="ECO:0000256" key="2">
    <source>
        <dbReference type="ARBA" id="ARBA00006073"/>
    </source>
</evidence>
<dbReference type="GO" id="GO:0032543">
    <property type="term" value="P:mitochondrial translation"/>
    <property type="evidence" value="ECO:0007669"/>
    <property type="project" value="InterPro"/>
</dbReference>
<dbReference type="SMART" id="SM00916">
    <property type="entry name" value="L51_S25_CI-B8"/>
    <property type="match status" value="1"/>
</dbReference>
<dbReference type="STRING" id="1353952.A0A165DGS1"/>
<dbReference type="FunCoup" id="A0A165DGS1">
    <property type="interactions" value="139"/>
</dbReference>
<reference evidence="8 9" key="1">
    <citation type="journal article" date="2016" name="Mol. Biol. Evol.">
        <title>Comparative Genomics of Early-Diverging Mushroom-Forming Fungi Provides Insights into the Origins of Lignocellulose Decay Capabilities.</title>
        <authorList>
            <person name="Nagy L.G."/>
            <person name="Riley R."/>
            <person name="Tritt A."/>
            <person name="Adam C."/>
            <person name="Daum C."/>
            <person name="Floudas D."/>
            <person name="Sun H."/>
            <person name="Yadav J.S."/>
            <person name="Pangilinan J."/>
            <person name="Larsson K.H."/>
            <person name="Matsuura K."/>
            <person name="Barry K."/>
            <person name="Labutti K."/>
            <person name="Kuo R."/>
            <person name="Ohm R.A."/>
            <person name="Bhattacharya S.S."/>
            <person name="Shirouzu T."/>
            <person name="Yoshinaga Y."/>
            <person name="Martin F.M."/>
            <person name="Grigoriev I.V."/>
            <person name="Hibbett D.S."/>
        </authorList>
    </citation>
    <scope>NUCLEOTIDE SEQUENCE [LARGE SCALE GENOMIC DNA]</scope>
    <source>
        <strain evidence="8 9">HHB12733</strain>
    </source>
</reference>
<comment type="similarity">
    <text evidence="2">Belongs to the mitochondrion-specific ribosomal protein mL43 family.</text>
</comment>
<keyword evidence="3" id="KW-0689">Ribosomal protein</keyword>
<dbReference type="Pfam" id="PF05047">
    <property type="entry name" value="L51_S25_CI-B8"/>
    <property type="match status" value="1"/>
</dbReference>
<dbReference type="PANTHER" id="PTHR21396">
    <property type="entry name" value="39S RIBOSOMAL PROTEIN L43"/>
    <property type="match status" value="1"/>
</dbReference>
<accession>A0A165DGS1</accession>
<dbReference type="PANTHER" id="PTHR21396:SF2">
    <property type="entry name" value="LARGE RIBOSOMAL SUBUNIT PROTEIN ML43"/>
    <property type="match status" value="1"/>
</dbReference>
<dbReference type="GO" id="GO:0003735">
    <property type="term" value="F:structural constituent of ribosome"/>
    <property type="evidence" value="ECO:0007669"/>
    <property type="project" value="InterPro"/>
</dbReference>
<dbReference type="Gene3D" id="3.40.30.10">
    <property type="entry name" value="Glutaredoxin"/>
    <property type="match status" value="1"/>
</dbReference>
<keyword evidence="4" id="KW-0496">Mitochondrion</keyword>
<keyword evidence="9" id="KW-1185">Reference proteome</keyword>
<dbReference type="OrthoDB" id="88at2759"/>
<dbReference type="GO" id="GO:0005762">
    <property type="term" value="C:mitochondrial large ribosomal subunit"/>
    <property type="evidence" value="ECO:0007669"/>
    <property type="project" value="TreeGrafter"/>
</dbReference>
<dbReference type="InterPro" id="IPR039927">
    <property type="entry name" value="Ribosomal_mL43"/>
</dbReference>
<evidence type="ECO:0000256" key="4">
    <source>
        <dbReference type="ARBA" id="ARBA00023128"/>
    </source>
</evidence>
<evidence type="ECO:0000256" key="6">
    <source>
        <dbReference type="ARBA" id="ARBA00035188"/>
    </source>
</evidence>
<comment type="subcellular location">
    <subcellularLocation>
        <location evidence="1">Mitochondrion</location>
    </subcellularLocation>
</comment>
<evidence type="ECO:0000256" key="5">
    <source>
        <dbReference type="ARBA" id="ARBA00023274"/>
    </source>
</evidence>
<dbReference type="AlphaFoldDB" id="A0A165DGS1"/>
<evidence type="ECO:0000313" key="9">
    <source>
        <dbReference type="Proteomes" id="UP000076842"/>
    </source>
</evidence>
<dbReference type="InterPro" id="IPR007741">
    <property type="entry name" value="Ribosomal_mL43/mS25/NADH_DH"/>
</dbReference>
<keyword evidence="5" id="KW-0687">Ribonucleoprotein</keyword>
<dbReference type="InterPro" id="IPR036249">
    <property type="entry name" value="Thioredoxin-like_sf"/>
</dbReference>
<evidence type="ECO:0000256" key="3">
    <source>
        <dbReference type="ARBA" id="ARBA00022980"/>
    </source>
</evidence>
<sequence length="154" mass="17039">MATRAATTAAAAVSKPARHQVLRGSLSSRPGHAVYVPQLRKLVFEYCDFWPSNAHARTYILNNIEDLAATNPHVEVVLLKRSYKHPVVRGFYLNGRDKVIALNGFQPTAIAEKVKLLLDSSGAKIRPLKKPVESTTESVRGIWSGMHVEKPVEI</sequence>
<dbReference type="InParanoid" id="A0A165DGS1"/>
<feature type="domain" description="Ribosomal protein/NADH dehydrogenase" evidence="7">
    <location>
        <begin position="48"/>
        <end position="121"/>
    </location>
</feature>
<gene>
    <name evidence="8" type="ORF">CALCODRAFT_441121</name>
</gene>
<proteinExistence type="inferred from homology"/>
<evidence type="ECO:0000313" key="8">
    <source>
        <dbReference type="EMBL" id="KZT52763.1"/>
    </source>
</evidence>
<dbReference type="EMBL" id="KV424056">
    <property type="protein sequence ID" value="KZT52763.1"/>
    <property type="molecule type" value="Genomic_DNA"/>
</dbReference>
<evidence type="ECO:0000259" key="7">
    <source>
        <dbReference type="SMART" id="SM00916"/>
    </source>
</evidence>
<protein>
    <recommendedName>
        <fullName evidence="6">Large ribosomal subunit protein mL43</fullName>
    </recommendedName>
</protein>
<name>A0A165DGS1_9BASI</name>
<dbReference type="Proteomes" id="UP000076842">
    <property type="component" value="Unassembled WGS sequence"/>
</dbReference>
<organism evidence="8 9">
    <name type="scientific">Calocera cornea HHB12733</name>
    <dbReference type="NCBI Taxonomy" id="1353952"/>
    <lineage>
        <taxon>Eukaryota</taxon>
        <taxon>Fungi</taxon>
        <taxon>Dikarya</taxon>
        <taxon>Basidiomycota</taxon>
        <taxon>Agaricomycotina</taxon>
        <taxon>Dacrymycetes</taxon>
        <taxon>Dacrymycetales</taxon>
        <taxon>Dacrymycetaceae</taxon>
        <taxon>Calocera</taxon>
    </lineage>
</organism>
<evidence type="ECO:0000256" key="1">
    <source>
        <dbReference type="ARBA" id="ARBA00004173"/>
    </source>
</evidence>